<sequence>MAFLIGGGGKLNERQRRFADEYIICGVAEEAAIKAGYSKNYARAQSHKLLANVGISEYLKNRMEELQDEKILTQKQVLVMLSEIASGQAKETIVVTTKVAELIPDPSTGKTVKVYNEVPQLVEYPTKNSDRNKALELLGKNYRLWTDKVEADVIVSESPKFDDIVNQLGGGGLEE</sequence>
<evidence type="ECO:0000313" key="3">
    <source>
        <dbReference type="EMBL" id="MTB64093.1"/>
    </source>
</evidence>
<dbReference type="PANTHER" id="PTHR41328">
    <property type="entry name" value="TERMINASE SMALL SUBUNIT-RELATED"/>
    <property type="match status" value="1"/>
</dbReference>
<keyword evidence="1" id="KW-1188">Viral release from host cell</keyword>
<comment type="caution">
    <text evidence="4">The sequence shown here is derived from an EMBL/GenBank/DDBJ whole genome shotgun (WGS) entry which is preliminary data.</text>
</comment>
<dbReference type="Gene3D" id="1.10.10.1400">
    <property type="entry name" value="Terminase, small subunit, N-terminal DNA-binding domain, HTH motif"/>
    <property type="match status" value="1"/>
</dbReference>
<dbReference type="Pfam" id="PF03592">
    <property type="entry name" value="Terminase_2"/>
    <property type="match status" value="1"/>
</dbReference>
<keyword evidence="5" id="KW-1185">Reference proteome</keyword>
<gene>
    <name evidence="3" type="ORF">GGG87_03630</name>
    <name evidence="4" type="ORF">GGH11_03670</name>
</gene>
<dbReference type="InterPro" id="IPR052404">
    <property type="entry name" value="SPP1-like_terminase"/>
</dbReference>
<organism evidence="4 6">
    <name type="scientific">Streptococcus zhangguiae</name>
    <dbReference type="NCBI Taxonomy" id="2664091"/>
    <lineage>
        <taxon>Bacteria</taxon>
        <taxon>Bacillati</taxon>
        <taxon>Bacillota</taxon>
        <taxon>Bacilli</taxon>
        <taxon>Lactobacillales</taxon>
        <taxon>Streptococcaceae</taxon>
        <taxon>Streptococcus</taxon>
    </lineage>
</organism>
<evidence type="ECO:0000313" key="6">
    <source>
        <dbReference type="Proteomes" id="UP000435423"/>
    </source>
</evidence>
<dbReference type="PANTHER" id="PTHR41328:SF2">
    <property type="entry name" value="TERMINASE SMALL SUBUNIT"/>
    <property type="match status" value="1"/>
</dbReference>
<dbReference type="Proteomes" id="UP000435423">
    <property type="component" value="Unassembled WGS sequence"/>
</dbReference>
<keyword evidence="2" id="KW-0231">Viral genome packaging</keyword>
<protein>
    <submittedName>
        <fullName evidence="4">Terminase small subunit</fullName>
    </submittedName>
</protein>
<evidence type="ECO:0000313" key="4">
    <source>
        <dbReference type="EMBL" id="MWV56081.1"/>
    </source>
</evidence>
<evidence type="ECO:0000256" key="1">
    <source>
        <dbReference type="ARBA" id="ARBA00022612"/>
    </source>
</evidence>
<evidence type="ECO:0000256" key="2">
    <source>
        <dbReference type="ARBA" id="ARBA00023219"/>
    </source>
</evidence>
<name>A0A6I4RHU0_9STRE</name>
<reference evidence="3 5" key="2">
    <citation type="submission" date="2019-11" db="EMBL/GenBank/DDBJ databases">
        <title>Streptococcis sp. isolated from the respiratory tract of Marmot.</title>
        <authorList>
            <person name="Zhang G."/>
        </authorList>
    </citation>
    <scope>NUCLEOTIDE SEQUENCE [LARGE SCALE GENOMIC DNA]</scope>
    <source>
        <strain evidence="5">zg-86</strain>
        <strain evidence="3">Zg-86</strain>
    </source>
</reference>
<dbReference type="EMBL" id="WLCG01000004">
    <property type="protein sequence ID" value="MTB64093.1"/>
    <property type="molecule type" value="Genomic_DNA"/>
</dbReference>
<dbReference type="EMBL" id="WUBJ01000004">
    <property type="protein sequence ID" value="MWV56081.1"/>
    <property type="molecule type" value="Genomic_DNA"/>
</dbReference>
<proteinExistence type="predicted"/>
<dbReference type="Proteomes" id="UP000435060">
    <property type="component" value="Unassembled WGS sequence"/>
</dbReference>
<reference evidence="4 6" key="1">
    <citation type="submission" date="2019-10" db="EMBL/GenBank/DDBJ databases">
        <title>Streptococcis sp, isolated from the respiratory tract of Marmot.</title>
        <authorList>
            <person name="Zhang G."/>
        </authorList>
    </citation>
    <scope>NUCLEOTIDE SEQUENCE [LARGE SCALE GENOMIC DNA]</scope>
    <source>
        <strain evidence="6">zg-70</strain>
        <strain evidence="4">Zg-70</strain>
    </source>
</reference>
<accession>A0A6I4RHU0</accession>
<dbReference type="AlphaFoldDB" id="A0A6I4RHU0"/>
<evidence type="ECO:0000313" key="5">
    <source>
        <dbReference type="Proteomes" id="UP000435060"/>
    </source>
</evidence>
<dbReference type="InterPro" id="IPR038713">
    <property type="entry name" value="Terminase_Gp1_N_sf"/>
</dbReference>
<dbReference type="InterPro" id="IPR005335">
    <property type="entry name" value="Terminase_ssu"/>
</dbReference>
<dbReference type="GO" id="GO:0051276">
    <property type="term" value="P:chromosome organization"/>
    <property type="evidence" value="ECO:0007669"/>
    <property type="project" value="InterPro"/>
</dbReference>
<dbReference type="Gene3D" id="6.10.140.2160">
    <property type="match status" value="1"/>
</dbReference>